<keyword evidence="3" id="KW-1185">Reference proteome</keyword>
<dbReference type="EC" id="2.3.1.202" evidence="2"/>
<gene>
    <name evidence="2" type="primary">pseH</name>
    <name evidence="2" type="ORF">CCV52592_0564</name>
</gene>
<reference evidence="2" key="1">
    <citation type="submission" date="2016-07" db="EMBL/GenBank/DDBJ databases">
        <title>Comparative genomics of the Campylobacter concisus group.</title>
        <authorList>
            <person name="Miller W.G."/>
            <person name="Yee E."/>
            <person name="Chapman M.H."/>
            <person name="Huynh S."/>
            <person name="Bono J.L."/>
            <person name="On S.L.W."/>
            <person name="StLeger J."/>
            <person name="Foster G."/>
            <person name="Parker C.T."/>
        </authorList>
    </citation>
    <scope>NUCLEOTIDE SEQUENCE</scope>
    <source>
        <strain evidence="2">525.92</strain>
    </source>
</reference>
<dbReference type="GO" id="GO:0016747">
    <property type="term" value="F:acyltransferase activity, transferring groups other than amino-acyl groups"/>
    <property type="evidence" value="ECO:0007669"/>
    <property type="project" value="InterPro"/>
</dbReference>
<name>A7H0H5_CAMC5</name>
<dbReference type="NCBIfam" id="TIGR03585">
    <property type="entry name" value="PseH"/>
    <property type="match status" value="1"/>
</dbReference>
<evidence type="ECO:0000313" key="3">
    <source>
        <dbReference type="Proteomes" id="UP000006380"/>
    </source>
</evidence>
<dbReference type="AlphaFoldDB" id="A7H0H5"/>
<dbReference type="EMBL" id="CP000767">
    <property type="protein sequence ID" value="EAU01412.1"/>
    <property type="molecule type" value="Genomic_DNA"/>
</dbReference>
<sequence length="158" mass="17913">MCELINFTQLSPDEAEMILAWRNDKRVAKFMKTKFISRESHFKFLQNLKDGGDKRYFLVKDGGYVGVIDFTNITDESCEFGLYANPELKGVGKILMSAVLKYAFEILGVEELRACAYKGNAAALGLYEKFKLLPCGEDEEFLYLKITQNSYNTAKGNS</sequence>
<dbReference type="Proteomes" id="UP000006380">
    <property type="component" value="Chromosome"/>
</dbReference>
<dbReference type="KEGG" id="ccv:CCV52592_0564"/>
<dbReference type="Gene3D" id="3.40.630.30">
    <property type="match status" value="1"/>
</dbReference>
<dbReference type="SUPFAM" id="SSF55729">
    <property type="entry name" value="Acyl-CoA N-acyltransferases (Nat)"/>
    <property type="match status" value="1"/>
</dbReference>
<dbReference type="RefSeq" id="WP_009650842.1">
    <property type="nucleotide sequence ID" value="NC_009715.2"/>
</dbReference>
<dbReference type="OrthoDB" id="5396834at2"/>
<dbReference type="InterPro" id="IPR016181">
    <property type="entry name" value="Acyl_CoA_acyltransferase"/>
</dbReference>
<protein>
    <submittedName>
        <fullName evidence="2">UDP-4-amino-4,6-dideoxy-beta-L-AltNAc o-acetyltransferase</fullName>
        <ecNumber evidence="2">2.3.1.202</ecNumber>
    </submittedName>
</protein>
<feature type="domain" description="N-acetyltransferase" evidence="1">
    <location>
        <begin position="5"/>
        <end position="149"/>
    </location>
</feature>
<keyword evidence="2" id="KW-0808">Transferase</keyword>
<dbReference type="PANTHER" id="PTHR43415:SF3">
    <property type="entry name" value="GNAT-FAMILY ACETYLTRANSFERASE"/>
    <property type="match status" value="1"/>
</dbReference>
<dbReference type="HOGENOM" id="CLU_013985_20_1_7"/>
<dbReference type="InterPro" id="IPR000182">
    <property type="entry name" value="GNAT_dom"/>
</dbReference>
<dbReference type="PANTHER" id="PTHR43415">
    <property type="entry name" value="SPERMIDINE N(1)-ACETYLTRANSFERASE"/>
    <property type="match status" value="1"/>
</dbReference>
<evidence type="ECO:0000259" key="1">
    <source>
        <dbReference type="PROSITE" id="PS51186"/>
    </source>
</evidence>
<dbReference type="PROSITE" id="PS51186">
    <property type="entry name" value="GNAT"/>
    <property type="match status" value="1"/>
</dbReference>
<dbReference type="STRING" id="360105.CCV52592_0564"/>
<dbReference type="InterPro" id="IPR020036">
    <property type="entry name" value="PseH"/>
</dbReference>
<accession>A7H0H5</accession>
<evidence type="ECO:0000313" key="2">
    <source>
        <dbReference type="EMBL" id="EAU01412.1"/>
    </source>
</evidence>
<proteinExistence type="predicted"/>
<keyword evidence="2" id="KW-0012">Acyltransferase</keyword>
<organism evidence="2 3">
    <name type="scientific">Campylobacter curvus (strain 525.92)</name>
    <dbReference type="NCBI Taxonomy" id="360105"/>
    <lineage>
        <taxon>Bacteria</taxon>
        <taxon>Pseudomonadati</taxon>
        <taxon>Campylobacterota</taxon>
        <taxon>Epsilonproteobacteria</taxon>
        <taxon>Campylobacterales</taxon>
        <taxon>Campylobacteraceae</taxon>
        <taxon>Campylobacter</taxon>
    </lineage>
</organism>
<dbReference type="Pfam" id="PF13302">
    <property type="entry name" value="Acetyltransf_3"/>
    <property type="match status" value="1"/>
</dbReference>